<dbReference type="AlphaFoldDB" id="A0A222ENS9"/>
<keyword evidence="1" id="KW-0472">Membrane</keyword>
<evidence type="ECO:0000256" key="1">
    <source>
        <dbReference type="SAM" id="Phobius"/>
    </source>
</evidence>
<gene>
    <name evidence="2" type="ORF">SCORR_v1c03740</name>
</gene>
<keyword evidence="1" id="KW-0812">Transmembrane</keyword>
<reference evidence="2 3" key="1">
    <citation type="submission" date="2017-07" db="EMBL/GenBank/DDBJ databases">
        <title>Complete genome sequence of Spiroplasma corruscae EC-1 (DSM 19793).</title>
        <authorList>
            <person name="Tsai Y.-M."/>
            <person name="Lo W.-S."/>
            <person name="Kuo C.-H."/>
        </authorList>
    </citation>
    <scope>NUCLEOTIDE SEQUENCE [LARGE SCALE GENOMIC DNA]</scope>
    <source>
        <strain evidence="2 3">EC-1</strain>
    </source>
</reference>
<name>A0A222ENS9_9MOLU</name>
<keyword evidence="1" id="KW-1133">Transmembrane helix</keyword>
<feature type="transmembrane region" description="Helical" evidence="1">
    <location>
        <begin position="172"/>
        <end position="194"/>
    </location>
</feature>
<feature type="transmembrane region" description="Helical" evidence="1">
    <location>
        <begin position="52"/>
        <end position="75"/>
    </location>
</feature>
<dbReference type="Proteomes" id="UP000203229">
    <property type="component" value="Chromosome"/>
</dbReference>
<dbReference type="OrthoDB" id="390304at2"/>
<proteinExistence type="predicted"/>
<feature type="transmembrane region" description="Helical" evidence="1">
    <location>
        <begin position="21"/>
        <end position="40"/>
    </location>
</feature>
<feature type="transmembrane region" description="Helical" evidence="1">
    <location>
        <begin position="96"/>
        <end position="125"/>
    </location>
</feature>
<feature type="transmembrane region" description="Helical" evidence="1">
    <location>
        <begin position="145"/>
        <end position="165"/>
    </location>
</feature>
<dbReference type="EMBL" id="CP022535">
    <property type="protein sequence ID" value="ASP28148.1"/>
    <property type="molecule type" value="Genomic_DNA"/>
</dbReference>
<keyword evidence="3" id="KW-1185">Reference proteome</keyword>
<sequence>MKLTKFNKCIKFIFKTTLSSVFTYIYILLIPLIIEIFLYVYYIKSALDQSRIILVGSALMYVIPLTSLFITNLIVSWRETIFLKQIRNFGITQKTFISSLFIVYSIYCLFSIIFSIFIVSMVDVIENNHKMTLFLSNFFHNPSNIFSILIIMVAITFTYFISVLLSGFIKNIYIIQAISILFIILSLFTGDYFLDFNYIEDNYYQFFSYFNLYKYFNWLYYISYTSSFNGGRQLFLIVIYIDNKLSFNNIYIPLFSSLIVTLSIITSSYLLFKLSTK</sequence>
<evidence type="ECO:0000313" key="3">
    <source>
        <dbReference type="Proteomes" id="UP000203229"/>
    </source>
</evidence>
<organism evidence="2 3">
    <name type="scientific">Spiroplasma corruscae</name>
    <dbReference type="NCBI Taxonomy" id="216934"/>
    <lineage>
        <taxon>Bacteria</taxon>
        <taxon>Bacillati</taxon>
        <taxon>Mycoplasmatota</taxon>
        <taxon>Mollicutes</taxon>
        <taxon>Entomoplasmatales</taxon>
        <taxon>Spiroplasmataceae</taxon>
        <taxon>Spiroplasma</taxon>
    </lineage>
</organism>
<protein>
    <submittedName>
        <fullName evidence="2">Uncharacterized protein</fullName>
    </submittedName>
</protein>
<dbReference type="KEGG" id="scou:SCORR_v1c03740"/>
<evidence type="ECO:0000313" key="2">
    <source>
        <dbReference type="EMBL" id="ASP28148.1"/>
    </source>
</evidence>
<accession>A0A222ENS9</accession>
<feature type="transmembrane region" description="Helical" evidence="1">
    <location>
        <begin position="250"/>
        <end position="272"/>
    </location>
</feature>
<dbReference type="RefSeq" id="WP_094048621.1">
    <property type="nucleotide sequence ID" value="NZ_CP022535.1"/>
</dbReference>